<dbReference type="EMBL" id="JAFCLK010000070">
    <property type="protein sequence ID" value="MBR1141519.1"/>
    <property type="molecule type" value="Genomic_DNA"/>
</dbReference>
<gene>
    <name evidence="1" type="ORF">JQ619_37815</name>
</gene>
<organism evidence="1 2">
    <name type="scientific">Bradyrhizobium denitrificans</name>
    <dbReference type="NCBI Taxonomy" id="2734912"/>
    <lineage>
        <taxon>Bacteria</taxon>
        <taxon>Pseudomonadati</taxon>
        <taxon>Pseudomonadota</taxon>
        <taxon>Alphaproteobacteria</taxon>
        <taxon>Hyphomicrobiales</taxon>
        <taxon>Nitrobacteraceae</taxon>
        <taxon>Bradyrhizobium</taxon>
    </lineage>
</organism>
<name>A0ABS5GKD2_9BRAD</name>
<accession>A0ABS5GKD2</accession>
<dbReference type="Proteomes" id="UP001314635">
    <property type="component" value="Unassembled WGS sequence"/>
</dbReference>
<evidence type="ECO:0000313" key="2">
    <source>
        <dbReference type="Proteomes" id="UP001314635"/>
    </source>
</evidence>
<comment type="caution">
    <text evidence="1">The sequence shown here is derived from an EMBL/GenBank/DDBJ whole genome shotgun (WGS) entry which is preliminary data.</text>
</comment>
<keyword evidence="2" id="KW-1185">Reference proteome</keyword>
<reference evidence="2" key="1">
    <citation type="journal article" date="2021" name="ISME J.">
        <title>Evolutionary origin and ecological implication of a unique nif island in free-living Bradyrhizobium lineages.</title>
        <authorList>
            <person name="Tao J."/>
        </authorList>
    </citation>
    <scope>NUCLEOTIDE SEQUENCE [LARGE SCALE GENOMIC DNA]</scope>
    <source>
        <strain evidence="2">SZCCT0094</strain>
    </source>
</reference>
<protein>
    <submittedName>
        <fullName evidence="1">Uncharacterized protein</fullName>
    </submittedName>
</protein>
<proteinExistence type="predicted"/>
<sequence>MRRSRAVRRLPSETQDEIARGMLDLAGDESQPEEIAPSHLPDVLESLAQAKQRRFATDTEIEAAFRRFDP</sequence>
<evidence type="ECO:0000313" key="1">
    <source>
        <dbReference type="EMBL" id="MBR1141519.1"/>
    </source>
</evidence>